<evidence type="ECO:0000256" key="2">
    <source>
        <dbReference type="SAM" id="SignalP"/>
    </source>
</evidence>
<sequence length="253" mass="25387">MKHTIALIALAGLASAARIPKPTFGKTTPESTKSNNAGGLLGKIAGGIGGIASGGILLGIEDAAGRVKDKIFGSGEDEAAQGQEAVVTEQQEQPVTDNQAEVVADDQAEAPVQKRDLLSLAALVKLLQDKGLLPDTDLNLTQENSNTNVDGTEADKVSTQEELGDGVNPTLIRARDPRFGRTGRPSSGGQGVNKPAGGSSIGSSAKGFAGTVAGGVTTGGILLGLEQVINGGDQASEATSPSPAETSEQPVAA</sequence>
<accession>A0AA39ZE54</accession>
<reference evidence="3" key="1">
    <citation type="submission" date="2023-06" db="EMBL/GenBank/DDBJ databases">
        <title>Genome-scale phylogeny and comparative genomics of the fungal order Sordariales.</title>
        <authorList>
            <consortium name="Lawrence Berkeley National Laboratory"/>
            <person name="Hensen N."/>
            <person name="Bonometti L."/>
            <person name="Westerberg I."/>
            <person name="Brannstrom I.O."/>
            <person name="Guillou S."/>
            <person name="Cros-Aarteil S."/>
            <person name="Calhoun S."/>
            <person name="Haridas S."/>
            <person name="Kuo A."/>
            <person name="Mondo S."/>
            <person name="Pangilinan J."/>
            <person name="Riley R."/>
            <person name="Labutti K."/>
            <person name="Andreopoulos B."/>
            <person name="Lipzen A."/>
            <person name="Chen C."/>
            <person name="Yanf M."/>
            <person name="Daum C."/>
            <person name="Ng V."/>
            <person name="Clum A."/>
            <person name="Steindorff A."/>
            <person name="Ohm R."/>
            <person name="Martin F."/>
            <person name="Silar P."/>
            <person name="Natvig D."/>
            <person name="Lalanne C."/>
            <person name="Gautier V."/>
            <person name="Ament-Velasquez S.L."/>
            <person name="Kruys A."/>
            <person name="Hutchinson M.I."/>
            <person name="Powell A.J."/>
            <person name="Barry K."/>
            <person name="Miller A.N."/>
            <person name="Grigoriev I.V."/>
            <person name="Debuchy R."/>
            <person name="Gladieux P."/>
            <person name="Thoren M.H."/>
            <person name="Johannesson H."/>
        </authorList>
    </citation>
    <scope>NUCLEOTIDE SEQUENCE</scope>
    <source>
        <strain evidence="3">CBS 307.81</strain>
    </source>
</reference>
<evidence type="ECO:0000313" key="3">
    <source>
        <dbReference type="EMBL" id="KAK0669297.1"/>
    </source>
</evidence>
<dbReference type="EMBL" id="JAULSY010000045">
    <property type="protein sequence ID" value="KAK0669297.1"/>
    <property type="molecule type" value="Genomic_DNA"/>
</dbReference>
<dbReference type="Proteomes" id="UP001174997">
    <property type="component" value="Unassembled WGS sequence"/>
</dbReference>
<feature type="compositionally biased region" description="Polar residues" evidence="1">
    <location>
        <begin position="236"/>
        <end position="253"/>
    </location>
</feature>
<feature type="signal peptide" evidence="2">
    <location>
        <begin position="1"/>
        <end position="16"/>
    </location>
</feature>
<name>A0AA39ZE54_9PEZI</name>
<feature type="region of interest" description="Disordered" evidence="1">
    <location>
        <begin position="232"/>
        <end position="253"/>
    </location>
</feature>
<feature type="compositionally biased region" description="Polar residues" evidence="1">
    <location>
        <begin position="138"/>
        <end position="150"/>
    </location>
</feature>
<comment type="caution">
    <text evidence="3">The sequence shown here is derived from an EMBL/GenBank/DDBJ whole genome shotgun (WGS) entry which is preliminary data.</text>
</comment>
<feature type="compositionally biased region" description="Low complexity" evidence="1">
    <location>
        <begin position="196"/>
        <end position="209"/>
    </location>
</feature>
<keyword evidence="4" id="KW-1185">Reference proteome</keyword>
<keyword evidence="2" id="KW-0732">Signal</keyword>
<evidence type="ECO:0000313" key="4">
    <source>
        <dbReference type="Proteomes" id="UP001174997"/>
    </source>
</evidence>
<gene>
    <name evidence="3" type="ORF">QBC41DRAFT_336984</name>
</gene>
<evidence type="ECO:0000256" key="1">
    <source>
        <dbReference type="SAM" id="MobiDB-lite"/>
    </source>
</evidence>
<proteinExistence type="predicted"/>
<organism evidence="3 4">
    <name type="scientific">Cercophora samala</name>
    <dbReference type="NCBI Taxonomy" id="330535"/>
    <lineage>
        <taxon>Eukaryota</taxon>
        <taxon>Fungi</taxon>
        <taxon>Dikarya</taxon>
        <taxon>Ascomycota</taxon>
        <taxon>Pezizomycotina</taxon>
        <taxon>Sordariomycetes</taxon>
        <taxon>Sordariomycetidae</taxon>
        <taxon>Sordariales</taxon>
        <taxon>Lasiosphaeriaceae</taxon>
        <taxon>Cercophora</taxon>
    </lineage>
</organism>
<feature type="region of interest" description="Disordered" evidence="1">
    <location>
        <begin position="135"/>
        <end position="209"/>
    </location>
</feature>
<dbReference type="AlphaFoldDB" id="A0AA39ZE54"/>
<feature type="chain" id="PRO_5041396914" evidence="2">
    <location>
        <begin position="17"/>
        <end position="253"/>
    </location>
</feature>
<protein>
    <submittedName>
        <fullName evidence="3">Uncharacterized protein</fullName>
    </submittedName>
</protein>